<proteinExistence type="predicted"/>
<accession>A0AAV1ZVA4</accession>
<gene>
    <name evidence="1" type="ORF">LARSCL_LOCUS8292</name>
</gene>
<name>A0AAV1ZVA4_9ARAC</name>
<evidence type="ECO:0000313" key="1">
    <source>
        <dbReference type="EMBL" id="CAL1275781.1"/>
    </source>
</evidence>
<feature type="non-terminal residue" evidence="1">
    <location>
        <position position="1"/>
    </location>
</feature>
<dbReference type="EMBL" id="CAXIEN010000088">
    <property type="protein sequence ID" value="CAL1275781.1"/>
    <property type="molecule type" value="Genomic_DNA"/>
</dbReference>
<protein>
    <submittedName>
        <fullName evidence="1">Uncharacterized protein</fullName>
    </submittedName>
</protein>
<keyword evidence="2" id="KW-1185">Reference proteome</keyword>
<sequence length="30" mass="3426">LLNDTVGRNYLKSINDMCSHALKDKINSDF</sequence>
<dbReference type="AlphaFoldDB" id="A0AAV1ZVA4"/>
<reference evidence="1 2" key="1">
    <citation type="submission" date="2024-04" db="EMBL/GenBank/DDBJ databases">
        <authorList>
            <person name="Rising A."/>
            <person name="Reimegard J."/>
            <person name="Sonavane S."/>
            <person name="Akerstrom W."/>
            <person name="Nylinder S."/>
            <person name="Hedman E."/>
            <person name="Kallberg Y."/>
        </authorList>
    </citation>
    <scope>NUCLEOTIDE SEQUENCE [LARGE SCALE GENOMIC DNA]</scope>
</reference>
<evidence type="ECO:0000313" key="2">
    <source>
        <dbReference type="Proteomes" id="UP001497382"/>
    </source>
</evidence>
<comment type="caution">
    <text evidence="1">The sequence shown here is derived from an EMBL/GenBank/DDBJ whole genome shotgun (WGS) entry which is preliminary data.</text>
</comment>
<organism evidence="1 2">
    <name type="scientific">Larinioides sclopetarius</name>
    <dbReference type="NCBI Taxonomy" id="280406"/>
    <lineage>
        <taxon>Eukaryota</taxon>
        <taxon>Metazoa</taxon>
        <taxon>Ecdysozoa</taxon>
        <taxon>Arthropoda</taxon>
        <taxon>Chelicerata</taxon>
        <taxon>Arachnida</taxon>
        <taxon>Araneae</taxon>
        <taxon>Araneomorphae</taxon>
        <taxon>Entelegynae</taxon>
        <taxon>Araneoidea</taxon>
        <taxon>Araneidae</taxon>
        <taxon>Larinioides</taxon>
    </lineage>
</organism>
<dbReference type="Proteomes" id="UP001497382">
    <property type="component" value="Unassembled WGS sequence"/>
</dbReference>